<dbReference type="AlphaFoldDB" id="A0A3L6SQR6"/>
<evidence type="ECO:0000313" key="2">
    <source>
        <dbReference type="Proteomes" id="UP000275267"/>
    </source>
</evidence>
<keyword evidence="2" id="KW-1185">Reference proteome</keyword>
<gene>
    <name evidence="1" type="ORF">C2845_PM07G17700</name>
</gene>
<dbReference type="EMBL" id="PQIB02000004">
    <property type="protein sequence ID" value="RLN24992.1"/>
    <property type="molecule type" value="Genomic_DNA"/>
</dbReference>
<comment type="caution">
    <text evidence="1">The sequence shown here is derived from an EMBL/GenBank/DDBJ whole genome shotgun (WGS) entry which is preliminary data.</text>
</comment>
<sequence>MIARLQSLLDPGHLKNGFLHCAHIAGLRVCASTAQKNGARGTNVKCADKIQLHALQEVLDVFQESDEVGSMAVSTPLEDQLFVTLSVAALTGHSTAKTLCLAGEIQGIPVSKLVDSGSSHTFLCAALGNQ</sequence>
<accession>A0A3L6SQR6</accession>
<dbReference type="Proteomes" id="UP000275267">
    <property type="component" value="Unassembled WGS sequence"/>
</dbReference>
<reference evidence="2" key="1">
    <citation type="journal article" date="2019" name="Nat. Commun.">
        <title>The genome of broomcorn millet.</title>
        <authorList>
            <person name="Zou C."/>
            <person name="Miki D."/>
            <person name="Li D."/>
            <person name="Tang Q."/>
            <person name="Xiao L."/>
            <person name="Rajput S."/>
            <person name="Deng P."/>
            <person name="Jia W."/>
            <person name="Huang R."/>
            <person name="Zhang M."/>
            <person name="Sun Y."/>
            <person name="Hu J."/>
            <person name="Fu X."/>
            <person name="Schnable P.S."/>
            <person name="Li F."/>
            <person name="Zhang H."/>
            <person name="Feng B."/>
            <person name="Zhu X."/>
            <person name="Liu R."/>
            <person name="Schnable J.C."/>
            <person name="Zhu J.-K."/>
            <person name="Zhang H."/>
        </authorList>
    </citation>
    <scope>NUCLEOTIDE SEQUENCE [LARGE SCALE GENOMIC DNA]</scope>
</reference>
<organism evidence="1 2">
    <name type="scientific">Panicum miliaceum</name>
    <name type="common">Proso millet</name>
    <name type="synonym">Broomcorn millet</name>
    <dbReference type="NCBI Taxonomy" id="4540"/>
    <lineage>
        <taxon>Eukaryota</taxon>
        <taxon>Viridiplantae</taxon>
        <taxon>Streptophyta</taxon>
        <taxon>Embryophyta</taxon>
        <taxon>Tracheophyta</taxon>
        <taxon>Spermatophyta</taxon>
        <taxon>Magnoliopsida</taxon>
        <taxon>Liliopsida</taxon>
        <taxon>Poales</taxon>
        <taxon>Poaceae</taxon>
        <taxon>PACMAD clade</taxon>
        <taxon>Panicoideae</taxon>
        <taxon>Panicodae</taxon>
        <taxon>Paniceae</taxon>
        <taxon>Panicinae</taxon>
        <taxon>Panicum</taxon>
        <taxon>Panicum sect. Panicum</taxon>
    </lineage>
</organism>
<evidence type="ECO:0000313" key="1">
    <source>
        <dbReference type="EMBL" id="RLN24992.1"/>
    </source>
</evidence>
<protein>
    <submittedName>
        <fullName evidence="1">Gag-pol polyprotein</fullName>
    </submittedName>
</protein>
<name>A0A3L6SQR6_PANMI</name>
<proteinExistence type="predicted"/>